<dbReference type="Proteomes" id="UP000092871">
    <property type="component" value="Unassembled WGS sequence"/>
</dbReference>
<organism evidence="2 5">
    <name type="scientific">Marinomonas gallaica</name>
    <dbReference type="NCBI Taxonomy" id="1806667"/>
    <lineage>
        <taxon>Bacteria</taxon>
        <taxon>Pseudomonadati</taxon>
        <taxon>Pseudomonadota</taxon>
        <taxon>Gammaproteobacteria</taxon>
        <taxon>Oceanospirillales</taxon>
        <taxon>Oceanospirillaceae</taxon>
        <taxon>Marinomonas</taxon>
    </lineage>
</organism>
<keyword evidence="1" id="KW-1133">Transmembrane helix</keyword>
<evidence type="ECO:0000313" key="4">
    <source>
        <dbReference type="Proteomes" id="UP000092840"/>
    </source>
</evidence>
<evidence type="ECO:0000256" key="1">
    <source>
        <dbReference type="SAM" id="Phobius"/>
    </source>
</evidence>
<dbReference type="EMBL" id="FLRB01000011">
    <property type="protein sequence ID" value="SBT21055.1"/>
    <property type="molecule type" value="Genomic_DNA"/>
</dbReference>
<dbReference type="InterPro" id="IPR021762">
    <property type="entry name" value="DUF3325"/>
</dbReference>
<keyword evidence="1" id="KW-0472">Membrane</keyword>
<reference evidence="3 4" key="1">
    <citation type="submission" date="2016-06" db="EMBL/GenBank/DDBJ databases">
        <authorList>
            <person name="Rodrigo-Torres L."/>
            <person name="Arahal D.R."/>
        </authorList>
    </citation>
    <scope>NUCLEOTIDE SEQUENCE [LARGE SCALE GENOMIC DNA]</scope>
    <source>
        <strain evidence="3 4">CECT 5116</strain>
    </source>
</reference>
<feature type="transmembrane region" description="Helical" evidence="1">
    <location>
        <begin position="44"/>
        <end position="67"/>
    </location>
</feature>
<dbReference type="Proteomes" id="UP000092840">
    <property type="component" value="Unassembled WGS sequence"/>
</dbReference>
<feature type="transmembrane region" description="Helical" evidence="1">
    <location>
        <begin position="74"/>
        <end position="93"/>
    </location>
</feature>
<protein>
    <recommendedName>
        <fullName evidence="6">DUF3325 domain-containing protein</fullName>
    </recommendedName>
</protein>
<reference evidence="2 5" key="2">
    <citation type="submission" date="2016-06" db="EMBL/GenBank/DDBJ databases">
        <authorList>
            <person name="Kjaerup R.B."/>
            <person name="Dalgaard T.S."/>
            <person name="Juul-Madsen H.R."/>
        </authorList>
    </citation>
    <scope>NUCLEOTIDE SEQUENCE [LARGE SCALE GENOMIC DNA]</scope>
    <source>
        <strain evidence="2 5">CECT 5115</strain>
    </source>
</reference>
<dbReference type="AlphaFoldDB" id="A0A1C3JLN4"/>
<dbReference type="Pfam" id="PF11804">
    <property type="entry name" value="DUF3325"/>
    <property type="match status" value="1"/>
</dbReference>
<evidence type="ECO:0000313" key="2">
    <source>
        <dbReference type="EMBL" id="SBT16007.1"/>
    </source>
</evidence>
<dbReference type="EMBL" id="FLRA01000001">
    <property type="protein sequence ID" value="SBT16007.1"/>
    <property type="molecule type" value="Genomic_DNA"/>
</dbReference>
<accession>A0A1C3JLN4</accession>
<dbReference type="OrthoDB" id="6694813at2"/>
<name>A0A1C3JLN4_9GAMM</name>
<sequence length="123" mass="14532">MMIALLFLLSFYGFLHFAMSVKKHHMDIYKGWYQAKPLSQREYWIMQAIAWLAMTASFYCAVVIWGIGIGSMAWLMLITVSALLVVALFSYRLQWFKWLWRYTCLGHKFAPPELKSSIDHRSR</sequence>
<evidence type="ECO:0000313" key="3">
    <source>
        <dbReference type="EMBL" id="SBT21055.1"/>
    </source>
</evidence>
<keyword evidence="1" id="KW-0812">Transmembrane</keyword>
<proteinExistence type="predicted"/>
<gene>
    <name evidence="2" type="ORF">MGA5115_00081</name>
    <name evidence="3" type="ORF">MGA5116_01642</name>
</gene>
<keyword evidence="4" id="KW-1185">Reference proteome</keyword>
<evidence type="ECO:0008006" key="6">
    <source>
        <dbReference type="Google" id="ProtNLM"/>
    </source>
</evidence>
<evidence type="ECO:0000313" key="5">
    <source>
        <dbReference type="Proteomes" id="UP000092871"/>
    </source>
</evidence>
<dbReference type="RefSeq" id="WP_083202940.1">
    <property type="nucleotide sequence ID" value="NZ_FLRA01000001.1"/>
</dbReference>